<dbReference type="AlphaFoldDB" id="A0AAV4VQV4"/>
<feature type="region of interest" description="Disordered" evidence="1">
    <location>
        <begin position="118"/>
        <end position="194"/>
    </location>
</feature>
<gene>
    <name evidence="2" type="ORF">CDAR_215721</name>
</gene>
<feature type="compositionally biased region" description="Low complexity" evidence="1">
    <location>
        <begin position="168"/>
        <end position="184"/>
    </location>
</feature>
<sequence>MLIVIKISSNYIDPDNNTEKCINPTRPSDFITPLEFIYTNSTKISDIIHLRFAVSHAVLERDIARDSNPNDPDLQQQETRIIEYRQQLDQYVGIQNSAGIPLAKLPASPDELKALREKFTTQQSPQSPKKAESSQLKRKSTETDNDGFKFPPKHLVRKQPRGAATLVSNPPISISTNPISNSTDLADDPVPPAPLARRPRIPPFFVVANESWCTTLTSSNRGT</sequence>
<proteinExistence type="predicted"/>
<comment type="caution">
    <text evidence="2">The sequence shown here is derived from an EMBL/GenBank/DDBJ whole genome shotgun (WGS) entry which is preliminary data.</text>
</comment>
<evidence type="ECO:0000313" key="3">
    <source>
        <dbReference type="Proteomes" id="UP001054837"/>
    </source>
</evidence>
<protein>
    <submittedName>
        <fullName evidence="2">Uncharacterized protein</fullName>
    </submittedName>
</protein>
<organism evidence="2 3">
    <name type="scientific">Caerostris darwini</name>
    <dbReference type="NCBI Taxonomy" id="1538125"/>
    <lineage>
        <taxon>Eukaryota</taxon>
        <taxon>Metazoa</taxon>
        <taxon>Ecdysozoa</taxon>
        <taxon>Arthropoda</taxon>
        <taxon>Chelicerata</taxon>
        <taxon>Arachnida</taxon>
        <taxon>Araneae</taxon>
        <taxon>Araneomorphae</taxon>
        <taxon>Entelegynae</taxon>
        <taxon>Araneoidea</taxon>
        <taxon>Araneidae</taxon>
        <taxon>Caerostris</taxon>
    </lineage>
</organism>
<name>A0AAV4VQV4_9ARAC</name>
<dbReference type="Proteomes" id="UP001054837">
    <property type="component" value="Unassembled WGS sequence"/>
</dbReference>
<evidence type="ECO:0000313" key="2">
    <source>
        <dbReference type="EMBL" id="GIY72642.1"/>
    </source>
</evidence>
<keyword evidence="3" id="KW-1185">Reference proteome</keyword>
<feature type="compositionally biased region" description="Basic residues" evidence="1">
    <location>
        <begin position="151"/>
        <end position="160"/>
    </location>
</feature>
<reference evidence="2 3" key="1">
    <citation type="submission" date="2021-06" db="EMBL/GenBank/DDBJ databases">
        <title>Caerostris darwini draft genome.</title>
        <authorList>
            <person name="Kono N."/>
            <person name="Arakawa K."/>
        </authorList>
    </citation>
    <scope>NUCLEOTIDE SEQUENCE [LARGE SCALE GENOMIC DNA]</scope>
</reference>
<dbReference type="EMBL" id="BPLQ01013508">
    <property type="protein sequence ID" value="GIY72642.1"/>
    <property type="molecule type" value="Genomic_DNA"/>
</dbReference>
<accession>A0AAV4VQV4</accession>
<evidence type="ECO:0000256" key="1">
    <source>
        <dbReference type="SAM" id="MobiDB-lite"/>
    </source>
</evidence>